<feature type="domain" description="DUF4283" evidence="4">
    <location>
        <begin position="2"/>
        <end position="75"/>
    </location>
</feature>
<dbReference type="Pfam" id="PF13966">
    <property type="entry name" value="zf-RVT"/>
    <property type="match status" value="1"/>
</dbReference>
<dbReference type="SUPFAM" id="SSF56219">
    <property type="entry name" value="DNase I-like"/>
    <property type="match status" value="1"/>
</dbReference>
<proteinExistence type="predicted"/>
<evidence type="ECO:0000256" key="1">
    <source>
        <dbReference type="SAM" id="MobiDB-lite"/>
    </source>
</evidence>
<reference evidence="5 6" key="1">
    <citation type="journal article" date="2018" name="PLoS Genet.">
        <title>Population sequencing reveals clonal diversity and ancestral inbreeding in the grapevine cultivar Chardonnay.</title>
        <authorList>
            <person name="Roach M.J."/>
            <person name="Johnson D.L."/>
            <person name="Bohlmann J."/>
            <person name="van Vuuren H.J."/>
            <person name="Jones S.J."/>
            <person name="Pretorius I.S."/>
            <person name="Schmidt S.A."/>
            <person name="Borneman A.R."/>
        </authorList>
    </citation>
    <scope>NUCLEOTIDE SEQUENCE [LARGE SCALE GENOMIC DNA]</scope>
    <source>
        <strain evidence="6">cv. Chardonnay</strain>
        <tissue evidence="5">Leaf</tissue>
    </source>
</reference>
<name>A0A438IK77_VITVI</name>
<dbReference type="EMBL" id="QGNW01000103">
    <property type="protein sequence ID" value="RVW97134.1"/>
    <property type="molecule type" value="Genomic_DNA"/>
</dbReference>
<feature type="compositionally biased region" description="Basic and acidic residues" evidence="1">
    <location>
        <begin position="436"/>
        <end position="445"/>
    </location>
</feature>
<dbReference type="Pfam" id="PF14111">
    <property type="entry name" value="DUF4283"/>
    <property type="match status" value="1"/>
</dbReference>
<dbReference type="Proteomes" id="UP000288805">
    <property type="component" value="Unassembled WGS sequence"/>
</dbReference>
<organism evidence="5 6">
    <name type="scientific">Vitis vinifera</name>
    <name type="common">Grape</name>
    <dbReference type="NCBI Taxonomy" id="29760"/>
    <lineage>
        <taxon>Eukaryota</taxon>
        <taxon>Viridiplantae</taxon>
        <taxon>Streptophyta</taxon>
        <taxon>Embryophyta</taxon>
        <taxon>Tracheophyta</taxon>
        <taxon>Spermatophyta</taxon>
        <taxon>Magnoliopsida</taxon>
        <taxon>eudicotyledons</taxon>
        <taxon>Gunneridae</taxon>
        <taxon>Pentapetalae</taxon>
        <taxon>rosids</taxon>
        <taxon>Vitales</taxon>
        <taxon>Vitaceae</taxon>
        <taxon>Viteae</taxon>
        <taxon>Vitis</taxon>
    </lineage>
</organism>
<gene>
    <name evidence="5" type="ORF">CK203_030067</name>
</gene>
<dbReference type="InterPro" id="IPR036691">
    <property type="entry name" value="Endo/exonu/phosph_ase_sf"/>
</dbReference>
<dbReference type="PANTHER" id="PTHR33116">
    <property type="entry name" value="REVERSE TRANSCRIPTASE ZINC-BINDING DOMAIN-CONTAINING PROTEIN-RELATED-RELATED"/>
    <property type="match status" value="1"/>
</dbReference>
<dbReference type="GO" id="GO:0003824">
    <property type="term" value="F:catalytic activity"/>
    <property type="evidence" value="ECO:0007669"/>
    <property type="project" value="InterPro"/>
</dbReference>
<feature type="domain" description="Reverse transcriptase zinc-binding" evidence="3">
    <location>
        <begin position="1181"/>
        <end position="1265"/>
    </location>
</feature>
<feature type="domain" description="Endonuclease/exonuclease/phosphatase" evidence="2">
    <location>
        <begin position="556"/>
        <end position="678"/>
    </location>
</feature>
<evidence type="ECO:0000259" key="3">
    <source>
        <dbReference type="Pfam" id="PF13966"/>
    </source>
</evidence>
<evidence type="ECO:0000313" key="5">
    <source>
        <dbReference type="EMBL" id="RVW97134.1"/>
    </source>
</evidence>
<evidence type="ECO:0000259" key="2">
    <source>
        <dbReference type="Pfam" id="PF03372"/>
    </source>
</evidence>
<evidence type="ECO:0000259" key="4">
    <source>
        <dbReference type="Pfam" id="PF14111"/>
    </source>
</evidence>
<dbReference type="InterPro" id="IPR025558">
    <property type="entry name" value="DUF4283"/>
</dbReference>
<accession>A0A438IK77</accession>
<dbReference type="Gene3D" id="3.60.10.10">
    <property type="entry name" value="Endonuclease/exonuclease/phosphatase"/>
    <property type="match status" value="1"/>
</dbReference>
<feature type="region of interest" description="Disordered" evidence="1">
    <location>
        <begin position="172"/>
        <end position="198"/>
    </location>
</feature>
<feature type="compositionally biased region" description="Polar residues" evidence="1">
    <location>
        <begin position="185"/>
        <end position="197"/>
    </location>
</feature>
<dbReference type="Pfam" id="PF03372">
    <property type="entry name" value="Exo_endo_phos"/>
    <property type="match status" value="1"/>
</dbReference>
<sequence length="1419" mass="158964">MGKWSDPSPELDFLKNWAGQVWLLRGKLNLSVLGRGLLLFEFELLSEAERVLERGMRRVKDNALFLEKWHPEVGCFCNKVSAKEAWVRVVGLPLHLWSREVFKLIGDGCGGFIAVDDKTDNMAEMQWARLLVKVVVPAGCVNGKGVSGEEEDAGSGSRGGCRGRVLEKEAQSKEQVGVQFEPPCGSSSKDATRFSSDSAERGFGLEATDGADSIGSRGHATGTAVKRGGLFNGSEDLNGGLVLGEVQFRSGLGEESLKSAIEEAQKVGPLSRPVMLKGWLMGCEERPFCIKGSFTGCEGLPDLGFGSELEGFKGVRARSLSEVAEMGEAEETSRGEDAGVVCFPGGDRRASEAFPTSARAPLIDEVLRAEASRYEPYSAVFGGERDFFSSTPSSGCDRALVVGDVSGLDVAAEGASNQVPLRAVSSDGNPWVMDSEGEKSIVDKPEADEEMQDREDPSSMWDESNLLKFSKALGFATEGVEGEILKLLLRMKTRRDQGKKKGLLGLTRFDREVKKLEWSVNYNGKTRKKGVVQSLGVGRFLEWGALNARGAAGGVVVYWDRVYGPTMKRNRELLWEELGDIRGLWNDPWCIGGDFNMIRFPNERRRGGRLSPSMRRFSEVIDDLDLRDLPLQGGPFTWSGGLNNQAMSRLDRFLVSEDWEGHFNGVVQSTLPRPVSDHFPILLDGGGGWWQGLRFSGSFSFILAEKLKALKAILKSWNKLVFGKVGVNKRLALDKVDFWDSQEKMRTLSLEELEARKEAKGDFEKWALMEEISWRQKSREKSRISRGVWLELSRNLLTDPGDWHPSMEGLDFNRIDGEDAARLEGVFTEAEVFSALSELNGDKAPVLANRIKKVVGKVVSSAQNAFVEGRQILDAALIANEAIDSLLKRNESGVLCKLDIEKAYDHLNWDFLLLVLQRMGFGEKWTGWISCHIRLRINLDKSEILPVGRVENLEALALEVGCKVGRLPNSYLGIPLGANHKSVAVWDGVEERFRRRLALWTRNYISKGGRITLIRSTLSSMPIYLMSLLRMPRVEALWRQVIGRKFGEEQGGWYTREVREGFGVGLWKEIRKEGALLQNKVVFSVGNGRMVKFWNDNWCGNFSLSNLFPSLYAFASFKEAWLEELWDHSGDEGVWNPSFSRSFNDWEVEEVERLLLTIRSRRLNPLLEDRMLWKETKDGIFSVKSLYSSLASRRDVQFPYSNIWSTCVPTKVSFFALEAYWGKVLTLDQLKKRGRSLANRCFLCGMEEESIDHILIQCSKARGLWELLFALFGVTWVLPSSVKDTLSGWSGFKLGKKRRKVWNAAPLCIFWAVWKERNRIAFDNEELSIHRMKNSFVCNLWLWTKSVVNDGPIPLISFFDWLGTSLRAGIVSLFLFVPIGASCIHPVCLGQPQGAFSNIFLLCVCLSKKKTKEEKATQS</sequence>
<evidence type="ECO:0008006" key="7">
    <source>
        <dbReference type="Google" id="ProtNLM"/>
    </source>
</evidence>
<dbReference type="PANTHER" id="PTHR33116:SF78">
    <property type="entry name" value="OS12G0587133 PROTEIN"/>
    <property type="match status" value="1"/>
</dbReference>
<feature type="region of interest" description="Disordered" evidence="1">
    <location>
        <begin position="422"/>
        <end position="460"/>
    </location>
</feature>
<evidence type="ECO:0000313" key="6">
    <source>
        <dbReference type="Proteomes" id="UP000288805"/>
    </source>
</evidence>
<comment type="caution">
    <text evidence="5">The sequence shown here is derived from an EMBL/GenBank/DDBJ whole genome shotgun (WGS) entry which is preliminary data.</text>
</comment>
<dbReference type="InterPro" id="IPR005135">
    <property type="entry name" value="Endo/exonuclease/phosphatase"/>
</dbReference>
<dbReference type="InterPro" id="IPR026960">
    <property type="entry name" value="RVT-Znf"/>
</dbReference>
<protein>
    <recommendedName>
        <fullName evidence="7">Reverse transcriptase zinc-binding domain-containing protein</fullName>
    </recommendedName>
</protein>